<keyword evidence="1" id="KW-0472">Membrane</keyword>
<keyword evidence="1" id="KW-0812">Transmembrane</keyword>
<feature type="transmembrane region" description="Helical" evidence="1">
    <location>
        <begin position="246"/>
        <end position="264"/>
    </location>
</feature>
<organism evidence="2">
    <name type="scientific">Dechloromonas aromatica (strain RCB)</name>
    <dbReference type="NCBI Taxonomy" id="159087"/>
    <lineage>
        <taxon>Bacteria</taxon>
        <taxon>Pseudomonadati</taxon>
        <taxon>Pseudomonadota</taxon>
        <taxon>Betaproteobacteria</taxon>
        <taxon>Rhodocyclales</taxon>
        <taxon>Azonexaceae</taxon>
        <taxon>Dechloromonas</taxon>
    </lineage>
</organism>
<feature type="transmembrane region" description="Helical" evidence="1">
    <location>
        <begin position="338"/>
        <end position="357"/>
    </location>
</feature>
<feature type="transmembrane region" description="Helical" evidence="1">
    <location>
        <begin position="9"/>
        <end position="29"/>
    </location>
</feature>
<feature type="transmembrane region" description="Helical" evidence="1">
    <location>
        <begin position="303"/>
        <end position="326"/>
    </location>
</feature>
<protein>
    <recommendedName>
        <fullName evidence="3">Transmembrane protein</fullName>
    </recommendedName>
</protein>
<dbReference type="eggNOG" id="ENOG502Z9WN">
    <property type="taxonomic scope" value="Bacteria"/>
</dbReference>
<accession>Q47FC7</accession>
<feature type="transmembrane region" description="Helical" evidence="1">
    <location>
        <begin position="138"/>
        <end position="159"/>
    </location>
</feature>
<feature type="transmembrane region" description="Helical" evidence="1">
    <location>
        <begin position="171"/>
        <end position="201"/>
    </location>
</feature>
<gene>
    <name evidence="2" type="ordered locus">Daro_1707</name>
</gene>
<feature type="transmembrane region" description="Helical" evidence="1">
    <location>
        <begin position="207"/>
        <end position="226"/>
    </location>
</feature>
<keyword evidence="1" id="KW-1133">Transmembrane helix</keyword>
<feature type="transmembrane region" description="Helical" evidence="1">
    <location>
        <begin position="86"/>
        <end position="108"/>
    </location>
</feature>
<evidence type="ECO:0000256" key="1">
    <source>
        <dbReference type="SAM" id="Phobius"/>
    </source>
</evidence>
<evidence type="ECO:0000313" key="2">
    <source>
        <dbReference type="EMBL" id="AAZ46454.1"/>
    </source>
</evidence>
<dbReference type="HOGENOM" id="CLU_024681_0_0_4"/>
<dbReference type="AlphaFoldDB" id="Q47FC7"/>
<dbReference type="EMBL" id="CP000089">
    <property type="protein sequence ID" value="AAZ46454.1"/>
    <property type="molecule type" value="Genomic_DNA"/>
</dbReference>
<name>Q47FC7_DECAR</name>
<dbReference type="STRING" id="159087.Daro_1707"/>
<feature type="transmembrane region" description="Helical" evidence="1">
    <location>
        <begin position="270"/>
        <end position="291"/>
    </location>
</feature>
<evidence type="ECO:0008006" key="3">
    <source>
        <dbReference type="Google" id="ProtNLM"/>
    </source>
</evidence>
<proteinExistence type="predicted"/>
<reference evidence="2" key="1">
    <citation type="submission" date="2005-08" db="EMBL/GenBank/DDBJ databases">
        <title>Complete sequence of Dechloromonas aromatica RCB.</title>
        <authorList>
            <person name="Salinero K.K."/>
            <person name="Copeland A."/>
            <person name="Lucas S."/>
            <person name="Lapidus A."/>
            <person name="Barry K."/>
            <person name="Detter J.C."/>
            <person name="Glavina T."/>
            <person name="Hammon N."/>
            <person name="Israni S."/>
            <person name="Pitluck S."/>
            <person name="Di Bartolo G."/>
            <person name="Trong S."/>
            <person name="Schmutz J."/>
            <person name="Larimer F."/>
            <person name="Land M."/>
            <person name="Ivanova N."/>
            <person name="Richardson P."/>
        </authorList>
    </citation>
    <scope>NUCLEOTIDE SEQUENCE</scope>
    <source>
        <strain evidence="2">RCB</strain>
    </source>
</reference>
<dbReference type="KEGG" id="dar:Daro_1707"/>
<sequence>MLPNGKRNYLIFFFVAAALFWVLAIAGAFRSYSPIPLGDMWDGYLDFYIKASAGDWGVWWKTHNEHRIVLSRLFFWMDLSWFNGSVWFLLALNYALLVFSCFIFWIALKERLPEQYQIPGIFIAIWLSSWSQNENLTWGFQSQFILAQLLPLVAFGMLHRAASNNSIYNNYFIGSCLIGVLSLGTMANGVIVLPLMAAYAIITRIGLWRVLTLATLSCIGLLAYFYDYTSPAYHGSLSSSLKENPFGLILYVITYIGGPFYHIAGGKLGGVILAQVAGGALILISTYISWTSLLKSKRDTLELALLFFILYIGGTALGTGGGRLIFGVDQALSSRYSTPSLMAWAALLVIIAPKLATSSEKIKWQLWLPLSALILAMLPLQFKAWRSGDQSVFERGIAGLAVAIGVNDQLQISRIYPSAERAISIGKAASEQELSYFSRTEYKNIKNAIGKQINGPSEISKVCQGHIDFIEPIENENNYMRAGGWIFNQSENVSPRAIWLIDQKGVVVGYGLVGQPRPDVAEAVDKKASKSGFKGYFLSEAQGASVIVFDPISRCGFSSVLPEIFFTLTTNGNKTQVTVDANQVLQNNQWIGTDYQKSRIDGLVVFGSFIQADRDKGEISLQLKRGDRILYRSGPTFGKQYLSLSFSNTEIALPVSLEWRVLDFSSKALPDSFIATFRDNGENRGEWSAIAVLASEVVK</sequence>